<evidence type="ECO:0000313" key="2">
    <source>
        <dbReference type="Proteomes" id="UP000782475"/>
    </source>
</evidence>
<evidence type="ECO:0000313" key="1">
    <source>
        <dbReference type="EMBL" id="MBX7274323.1"/>
    </source>
</evidence>
<proteinExistence type="predicted"/>
<organism evidence="1 2">
    <name type="scientific">Stutzerimonas chloritidismutans</name>
    <name type="common">Pseudomonas chloritidismutans</name>
    <dbReference type="NCBI Taxonomy" id="203192"/>
    <lineage>
        <taxon>Bacteria</taxon>
        <taxon>Pseudomonadati</taxon>
        <taxon>Pseudomonadota</taxon>
        <taxon>Gammaproteobacteria</taxon>
        <taxon>Pseudomonadales</taxon>
        <taxon>Pseudomonadaceae</taxon>
        <taxon>Stutzerimonas</taxon>
    </lineage>
</organism>
<accession>A0ACC5VP97</accession>
<sequence length="332" mass="38324">MTHSLLLGNGINRVAKQRQWTDILQELAIQFGADDLLPQINAKPLSMFIEELCARSSERFIKAERTVKIEFAKLLRQIEPIEAHTRVCSLFKVILTTNYDFTIEEAFAGVLHHRAFLAPESRYSLFRRHRAADKDIWHIHGDIARPGSMLLGFDHYAGNLQKIRNYVTDGIDVKSVHYRVSSPVKNGNLDFTINRQVYSWVDYFLRDHIHIVGLGMDFTEIDLWWLLLHKRRRLHQTGKVFFYHTTTESQTTDTPVTSLLKSLNVEVVPVVAASYLDCYLKVADMIEEKIALYPALFPKPECKADETQCLSTLEELHTSRPKQASIRFSRSH</sequence>
<name>A0ACC5VP97_STUCH</name>
<comment type="caution">
    <text evidence="1">The sequence shown here is derived from an EMBL/GenBank/DDBJ whole genome shotgun (WGS) entry which is preliminary data.</text>
</comment>
<reference evidence="1 2" key="1">
    <citation type="journal article" date="2021" name="Appl. Microbiol. Biotechnol.">
        <title>Biotechnological applications of marine bacteria in bioremediation of environments polluted with hydrocarbons and plastics.</title>
        <authorList>
            <person name="Muriel-Millan L.F."/>
            <person name="Millan-Lopez S."/>
            <person name="Pardo-Lopez L."/>
        </authorList>
    </citation>
    <scope>NUCLEOTIDE SEQUENCE [LARGE SCALE GENOMIC DNA]</scope>
    <source>
        <strain evidence="1 2">GOM4</strain>
    </source>
</reference>
<gene>
    <name evidence="1" type="ORF">KJJ99_21295</name>
</gene>
<dbReference type="Proteomes" id="UP000782475">
    <property type="component" value="Unassembled WGS sequence"/>
</dbReference>
<keyword evidence="2" id="KW-1185">Reference proteome</keyword>
<protein>
    <submittedName>
        <fullName evidence="1">SIR2 family protein</fullName>
    </submittedName>
</protein>
<dbReference type="EMBL" id="JAHHFP010000025">
    <property type="protein sequence ID" value="MBX7274323.1"/>
    <property type="molecule type" value="Genomic_DNA"/>
</dbReference>